<dbReference type="EMBL" id="KN716663">
    <property type="protein sequence ID" value="KJH42453.1"/>
    <property type="molecule type" value="Genomic_DNA"/>
</dbReference>
<dbReference type="InterPro" id="IPR011009">
    <property type="entry name" value="Kinase-like_dom_sf"/>
</dbReference>
<evidence type="ECO:0000256" key="1">
    <source>
        <dbReference type="ARBA" id="ARBA00022741"/>
    </source>
</evidence>
<dbReference type="Proteomes" id="UP000053766">
    <property type="component" value="Unassembled WGS sequence"/>
</dbReference>
<organism evidence="4 5">
    <name type="scientific">Dictyocaulus viviparus</name>
    <name type="common">Bovine lungworm</name>
    <dbReference type="NCBI Taxonomy" id="29172"/>
    <lineage>
        <taxon>Eukaryota</taxon>
        <taxon>Metazoa</taxon>
        <taxon>Ecdysozoa</taxon>
        <taxon>Nematoda</taxon>
        <taxon>Chromadorea</taxon>
        <taxon>Rhabditida</taxon>
        <taxon>Rhabditina</taxon>
        <taxon>Rhabditomorpha</taxon>
        <taxon>Strongyloidea</taxon>
        <taxon>Metastrongylidae</taxon>
        <taxon>Dictyocaulus</taxon>
    </lineage>
</organism>
<evidence type="ECO:0000256" key="2">
    <source>
        <dbReference type="ARBA" id="ARBA00022840"/>
    </source>
</evidence>
<dbReference type="GO" id="GO:0045719">
    <property type="term" value="P:negative regulation of glycogen biosynthetic process"/>
    <property type="evidence" value="ECO:0007669"/>
    <property type="project" value="TreeGrafter"/>
</dbReference>
<feature type="domain" description="Protein kinase" evidence="3">
    <location>
        <begin position="7"/>
        <end position="257"/>
    </location>
</feature>
<dbReference type="GO" id="GO:0005524">
    <property type="term" value="F:ATP binding"/>
    <property type="evidence" value="ECO:0007669"/>
    <property type="project" value="UniProtKB-KW"/>
</dbReference>
<protein>
    <submittedName>
        <fullName evidence="4">Kinase domain protein</fullName>
    </submittedName>
</protein>
<accession>A0A0D8XCX1</accession>
<dbReference type="Pfam" id="PF00069">
    <property type="entry name" value="Pkinase"/>
    <property type="match status" value="1"/>
</dbReference>
<dbReference type="PANTHER" id="PTHR24346">
    <property type="entry name" value="MAP/MICROTUBULE AFFINITY-REGULATING KINASE"/>
    <property type="match status" value="1"/>
</dbReference>
<dbReference type="AlphaFoldDB" id="A0A0D8XCX1"/>
<reference evidence="4 5" key="1">
    <citation type="submission" date="2013-11" db="EMBL/GenBank/DDBJ databases">
        <title>Draft genome of the bovine lungworm Dictyocaulus viviparus.</title>
        <authorList>
            <person name="Mitreva M."/>
        </authorList>
    </citation>
    <scope>NUCLEOTIDE SEQUENCE [LARGE SCALE GENOMIC DNA]</scope>
    <source>
        <strain evidence="4 5">HannoverDv2000</strain>
    </source>
</reference>
<evidence type="ECO:0000259" key="3">
    <source>
        <dbReference type="PROSITE" id="PS50011"/>
    </source>
</evidence>
<dbReference type="InterPro" id="IPR000719">
    <property type="entry name" value="Prot_kinase_dom"/>
</dbReference>
<dbReference type="STRING" id="29172.A0A0D8XCX1"/>
<dbReference type="GO" id="GO:0005829">
    <property type="term" value="C:cytosol"/>
    <property type="evidence" value="ECO:0007669"/>
    <property type="project" value="TreeGrafter"/>
</dbReference>
<name>A0A0D8XCX1_DICVI</name>
<dbReference type="PROSITE" id="PS50011">
    <property type="entry name" value="PROTEIN_KINASE_DOM"/>
    <property type="match status" value="1"/>
</dbReference>
<reference evidence="5" key="2">
    <citation type="journal article" date="2016" name="Sci. Rep.">
        <title>Dictyocaulus viviparus genome, variome and transcriptome elucidate lungworm biology and support future intervention.</title>
        <authorList>
            <person name="McNulty S.N."/>
            <person name="Strube C."/>
            <person name="Rosa B.A."/>
            <person name="Martin J.C."/>
            <person name="Tyagi R."/>
            <person name="Choi Y.J."/>
            <person name="Wang Q."/>
            <person name="Hallsworth Pepin K."/>
            <person name="Zhang X."/>
            <person name="Ozersky P."/>
            <person name="Wilson R.K."/>
            <person name="Sternberg P.W."/>
            <person name="Gasser R.B."/>
            <person name="Mitreva M."/>
        </authorList>
    </citation>
    <scope>NUCLEOTIDE SEQUENCE [LARGE SCALE GENOMIC DNA]</scope>
    <source>
        <strain evidence="5">HannoverDv2000</strain>
    </source>
</reference>
<sequence>MNFDSKYTRGEFIECGSYGDVCRVTRKTDGIQFALKTIHKSKLPQYAFTSVQSSLPGEIELLRRLDHPHIIKFVESFEDVKSYLLVMELVTNSMDLYEFTVKRLNVTEDVLAHVFSQVADAVLFLHNRDIVHLDVKLENVVIDENLHCKLVDFGSASACREDQLFYYPRCSEPACSPEIWSGRSFYGKDADSWALGVLLYRLCFRRTPFGNCEEALLFAYTLPNDISTELENLFSRIFHKVLPRRASSWEIRNHPWTLSSNRRGYNLQQLLDAGKLP</sequence>
<keyword evidence="1" id="KW-0547">Nucleotide-binding</keyword>
<dbReference type="GO" id="GO:0004674">
    <property type="term" value="F:protein serine/threonine kinase activity"/>
    <property type="evidence" value="ECO:0007669"/>
    <property type="project" value="TreeGrafter"/>
</dbReference>
<keyword evidence="4" id="KW-0418">Kinase</keyword>
<dbReference type="PROSITE" id="PS00108">
    <property type="entry name" value="PROTEIN_KINASE_ST"/>
    <property type="match status" value="1"/>
</dbReference>
<dbReference type="GO" id="GO:0005634">
    <property type="term" value="C:nucleus"/>
    <property type="evidence" value="ECO:0007669"/>
    <property type="project" value="TreeGrafter"/>
</dbReference>
<evidence type="ECO:0000313" key="4">
    <source>
        <dbReference type="EMBL" id="KJH42453.1"/>
    </source>
</evidence>
<dbReference type="SMART" id="SM00220">
    <property type="entry name" value="S_TKc"/>
    <property type="match status" value="1"/>
</dbReference>
<gene>
    <name evidence="4" type="ORF">DICVIV_11564</name>
</gene>
<dbReference type="GO" id="GO:0035556">
    <property type="term" value="P:intracellular signal transduction"/>
    <property type="evidence" value="ECO:0007669"/>
    <property type="project" value="TreeGrafter"/>
</dbReference>
<keyword evidence="2" id="KW-0067">ATP-binding</keyword>
<dbReference type="OrthoDB" id="193931at2759"/>
<dbReference type="InterPro" id="IPR008271">
    <property type="entry name" value="Ser/Thr_kinase_AS"/>
</dbReference>
<dbReference type="Gene3D" id="1.10.510.10">
    <property type="entry name" value="Transferase(Phosphotransferase) domain 1"/>
    <property type="match status" value="1"/>
</dbReference>
<dbReference type="PANTHER" id="PTHR24346:SF51">
    <property type="entry name" value="PAS DOMAIN-CONTAINING SERINE_THREONINE-PROTEIN KINASE"/>
    <property type="match status" value="1"/>
</dbReference>
<keyword evidence="5" id="KW-1185">Reference proteome</keyword>
<proteinExistence type="predicted"/>
<dbReference type="SUPFAM" id="SSF56112">
    <property type="entry name" value="Protein kinase-like (PK-like)"/>
    <property type="match status" value="1"/>
</dbReference>
<evidence type="ECO:0000313" key="5">
    <source>
        <dbReference type="Proteomes" id="UP000053766"/>
    </source>
</evidence>
<keyword evidence="4" id="KW-0808">Transferase</keyword>